<dbReference type="PANTHER" id="PTHR33865">
    <property type="entry name" value="PROTEIN FAM183B"/>
    <property type="match status" value="1"/>
</dbReference>
<evidence type="ECO:0000256" key="1">
    <source>
        <dbReference type="ARBA" id="ARBA00004138"/>
    </source>
</evidence>
<keyword evidence="8" id="KW-1185">Reference proteome</keyword>
<evidence type="ECO:0000313" key="7">
    <source>
        <dbReference type="EMBL" id="OMJ73581.1"/>
    </source>
</evidence>
<dbReference type="Proteomes" id="UP000187209">
    <property type="component" value="Unassembled WGS sequence"/>
</dbReference>
<dbReference type="AlphaFoldDB" id="A0A1R2B9V9"/>
<name>A0A1R2B9V9_9CILI</name>
<protein>
    <submittedName>
        <fullName evidence="7">Uncharacterized protein</fullName>
    </submittedName>
</protein>
<comment type="caution">
    <text evidence="7">The sequence shown here is derived from an EMBL/GenBank/DDBJ whole genome shotgun (WGS) entry which is preliminary data.</text>
</comment>
<gene>
    <name evidence="7" type="ORF">SteCoe_27713</name>
</gene>
<evidence type="ECO:0000313" key="8">
    <source>
        <dbReference type="Proteomes" id="UP000187209"/>
    </source>
</evidence>
<keyword evidence="5" id="KW-0966">Cell projection</keyword>
<keyword evidence="3" id="KW-0963">Cytoplasm</keyword>
<evidence type="ECO:0000256" key="3">
    <source>
        <dbReference type="ARBA" id="ARBA00022490"/>
    </source>
</evidence>
<dbReference type="PANTHER" id="PTHR33865:SF3">
    <property type="entry name" value="PROTEIN FAM183B"/>
    <property type="match status" value="1"/>
</dbReference>
<dbReference type="Pfam" id="PF14886">
    <property type="entry name" value="FAM183"/>
    <property type="match status" value="1"/>
</dbReference>
<dbReference type="GO" id="GO:0097546">
    <property type="term" value="C:ciliary base"/>
    <property type="evidence" value="ECO:0007669"/>
    <property type="project" value="TreeGrafter"/>
</dbReference>
<comment type="subcellular location">
    <subcellularLocation>
        <location evidence="1">Cell projection</location>
        <location evidence="1">Cilium</location>
    </subcellularLocation>
    <subcellularLocation>
        <location evidence="2">Cytoplasm</location>
        <location evidence="2">Cytoskeleton</location>
    </subcellularLocation>
</comment>
<comment type="similarity">
    <text evidence="6">Belongs to the CFAP144 family.</text>
</comment>
<evidence type="ECO:0000256" key="2">
    <source>
        <dbReference type="ARBA" id="ARBA00004245"/>
    </source>
</evidence>
<dbReference type="OrthoDB" id="283491at2759"/>
<dbReference type="EMBL" id="MPUH01000812">
    <property type="protein sequence ID" value="OMJ73581.1"/>
    <property type="molecule type" value="Genomic_DNA"/>
</dbReference>
<evidence type="ECO:0000256" key="4">
    <source>
        <dbReference type="ARBA" id="ARBA00023212"/>
    </source>
</evidence>
<evidence type="ECO:0000256" key="5">
    <source>
        <dbReference type="ARBA" id="ARBA00023273"/>
    </source>
</evidence>
<organism evidence="7 8">
    <name type="scientific">Stentor coeruleus</name>
    <dbReference type="NCBI Taxonomy" id="5963"/>
    <lineage>
        <taxon>Eukaryota</taxon>
        <taxon>Sar</taxon>
        <taxon>Alveolata</taxon>
        <taxon>Ciliophora</taxon>
        <taxon>Postciliodesmatophora</taxon>
        <taxon>Heterotrichea</taxon>
        <taxon>Heterotrichida</taxon>
        <taxon>Stentoridae</taxon>
        <taxon>Stentor</taxon>
    </lineage>
</organism>
<dbReference type="InterPro" id="IPR029214">
    <property type="entry name" value="CFAP144"/>
</dbReference>
<sequence>MASPQRKLNPIEEHACLNEAIRKEMQFSRINETFTLNPNSCNINLVILLTDKPNKTALINLNENYEEGLTSDMKDKLYKVTAIPKMKNSYPATSGQEVGWDADLPQYKPTWNYTKPSCAETRYASNYYTMTGRSPYSNKISQNIKK</sequence>
<reference evidence="7 8" key="1">
    <citation type="submission" date="2016-11" db="EMBL/GenBank/DDBJ databases">
        <title>The macronuclear genome of Stentor coeruleus: a giant cell with tiny introns.</title>
        <authorList>
            <person name="Slabodnick M."/>
            <person name="Ruby J.G."/>
            <person name="Reiff S.B."/>
            <person name="Swart E.C."/>
            <person name="Gosai S."/>
            <person name="Prabakaran S."/>
            <person name="Witkowska E."/>
            <person name="Larue G.E."/>
            <person name="Fisher S."/>
            <person name="Freeman R.M."/>
            <person name="Gunawardena J."/>
            <person name="Chu W."/>
            <person name="Stover N.A."/>
            <person name="Gregory B.D."/>
            <person name="Nowacki M."/>
            <person name="Derisi J."/>
            <person name="Roy S.W."/>
            <person name="Marshall W.F."/>
            <person name="Sood P."/>
        </authorList>
    </citation>
    <scope>NUCLEOTIDE SEQUENCE [LARGE SCALE GENOMIC DNA]</scope>
    <source>
        <strain evidence="7">WM001</strain>
    </source>
</reference>
<keyword evidence="4" id="KW-0206">Cytoskeleton</keyword>
<accession>A0A1R2B9V9</accession>
<proteinExistence type="inferred from homology"/>
<evidence type="ECO:0000256" key="6">
    <source>
        <dbReference type="ARBA" id="ARBA00034777"/>
    </source>
</evidence>
<dbReference type="GO" id="GO:0005856">
    <property type="term" value="C:cytoskeleton"/>
    <property type="evidence" value="ECO:0007669"/>
    <property type="project" value="UniProtKB-SubCell"/>
</dbReference>